<dbReference type="Gene3D" id="3.30.160.60">
    <property type="entry name" value="Classic Zinc Finger"/>
    <property type="match status" value="1"/>
</dbReference>
<gene>
    <name evidence="3" type="ORF">AC578_8109</name>
</gene>
<dbReference type="Proteomes" id="UP000070133">
    <property type="component" value="Unassembled WGS sequence"/>
</dbReference>
<keyword evidence="4" id="KW-1185">Reference proteome</keyword>
<dbReference type="InterPro" id="IPR013087">
    <property type="entry name" value="Znf_C2H2_type"/>
</dbReference>
<dbReference type="InterPro" id="IPR036236">
    <property type="entry name" value="Znf_C2H2_sf"/>
</dbReference>
<organism evidence="3 4">
    <name type="scientific">Pseudocercospora eumusae</name>
    <dbReference type="NCBI Taxonomy" id="321146"/>
    <lineage>
        <taxon>Eukaryota</taxon>
        <taxon>Fungi</taxon>
        <taxon>Dikarya</taxon>
        <taxon>Ascomycota</taxon>
        <taxon>Pezizomycotina</taxon>
        <taxon>Dothideomycetes</taxon>
        <taxon>Dothideomycetidae</taxon>
        <taxon>Mycosphaerellales</taxon>
        <taxon>Mycosphaerellaceae</taxon>
        <taxon>Pseudocercospora</taxon>
    </lineage>
</organism>
<comment type="caution">
    <text evidence="3">The sequence shown here is derived from an EMBL/GenBank/DDBJ whole genome shotgun (WGS) entry which is preliminary data.</text>
</comment>
<dbReference type="AlphaFoldDB" id="A0A139H0H5"/>
<reference evidence="3 4" key="1">
    <citation type="submission" date="2015-07" db="EMBL/GenBank/DDBJ databases">
        <title>Comparative genomics of the Sigatoka disease complex on banana suggests a link between parallel evolutionary changes in Pseudocercospora fijiensis and Pseudocercospora eumusae and increased virulence on the banana host.</title>
        <authorList>
            <person name="Chang T.-C."/>
            <person name="Salvucci A."/>
            <person name="Crous P.W."/>
            <person name="Stergiopoulos I."/>
        </authorList>
    </citation>
    <scope>NUCLEOTIDE SEQUENCE [LARGE SCALE GENOMIC DNA]</scope>
    <source>
        <strain evidence="3 4">CBS 114824</strain>
    </source>
</reference>
<keyword evidence="1" id="KW-0863">Zinc-finger</keyword>
<evidence type="ECO:0000259" key="2">
    <source>
        <dbReference type="PROSITE" id="PS50157"/>
    </source>
</evidence>
<evidence type="ECO:0000313" key="4">
    <source>
        <dbReference type="Proteomes" id="UP000070133"/>
    </source>
</evidence>
<name>A0A139H0H5_9PEZI</name>
<keyword evidence="1" id="KW-0862">Zinc</keyword>
<evidence type="ECO:0000313" key="3">
    <source>
        <dbReference type="EMBL" id="KXS95965.1"/>
    </source>
</evidence>
<dbReference type="GO" id="GO:0008270">
    <property type="term" value="F:zinc ion binding"/>
    <property type="evidence" value="ECO:0007669"/>
    <property type="project" value="UniProtKB-KW"/>
</dbReference>
<keyword evidence="1" id="KW-0479">Metal-binding</keyword>
<dbReference type="PROSITE" id="PS00028">
    <property type="entry name" value="ZINC_FINGER_C2H2_1"/>
    <property type="match status" value="1"/>
</dbReference>
<accession>A0A139H0H5</accession>
<dbReference type="PROSITE" id="PS50157">
    <property type="entry name" value="ZINC_FINGER_C2H2_2"/>
    <property type="match status" value="1"/>
</dbReference>
<protein>
    <recommendedName>
        <fullName evidence="2">C2H2-type domain-containing protein</fullName>
    </recommendedName>
</protein>
<feature type="domain" description="C2H2-type" evidence="2">
    <location>
        <begin position="5"/>
        <end position="29"/>
    </location>
</feature>
<dbReference type="EMBL" id="LFZN01000191">
    <property type="protein sequence ID" value="KXS95965.1"/>
    <property type="molecule type" value="Genomic_DNA"/>
</dbReference>
<dbReference type="OrthoDB" id="6105938at2759"/>
<dbReference type="SMART" id="SM00355">
    <property type="entry name" value="ZnF_C2H2"/>
    <property type="match status" value="2"/>
</dbReference>
<dbReference type="Pfam" id="PF00096">
    <property type="entry name" value="zf-C2H2"/>
    <property type="match status" value="1"/>
</dbReference>
<evidence type="ECO:0000256" key="1">
    <source>
        <dbReference type="PROSITE-ProRule" id="PRU00042"/>
    </source>
</evidence>
<dbReference type="STRING" id="321146.A0A139H0H5"/>
<sequence length="156" mass="18139">MLGPYICDEYGCDRRFRDLNALEHHKITHLDPSVHCYGCTRMFTTYHGMIIHLEAGNCVSGIDICRVNRLAAWCFQWKKYISKDFYPQLLNEDTAYREDPANHPFRCPTCESTFPLVSSLFMHVHSPSCDQTIGDGAIGKLKKWLRRNLKRLKVQN</sequence>
<dbReference type="SUPFAM" id="SSF57667">
    <property type="entry name" value="beta-beta-alpha zinc fingers"/>
    <property type="match status" value="1"/>
</dbReference>
<proteinExistence type="predicted"/>